<dbReference type="InterPro" id="IPR000682">
    <property type="entry name" value="PCMT"/>
</dbReference>
<name>A0A1Y2HUF7_9FUNG</name>
<organism evidence="8 9">
    <name type="scientific">Catenaria anguillulae PL171</name>
    <dbReference type="NCBI Taxonomy" id="765915"/>
    <lineage>
        <taxon>Eukaryota</taxon>
        <taxon>Fungi</taxon>
        <taxon>Fungi incertae sedis</taxon>
        <taxon>Blastocladiomycota</taxon>
        <taxon>Blastocladiomycetes</taxon>
        <taxon>Blastocladiales</taxon>
        <taxon>Catenariaceae</taxon>
        <taxon>Catenaria</taxon>
    </lineage>
</organism>
<dbReference type="OrthoDB" id="73890at2759"/>
<evidence type="ECO:0000256" key="7">
    <source>
        <dbReference type="ARBA" id="ARBA00022691"/>
    </source>
</evidence>
<keyword evidence="5 8" id="KW-0489">Methyltransferase</keyword>
<reference evidence="8 9" key="1">
    <citation type="submission" date="2016-07" db="EMBL/GenBank/DDBJ databases">
        <title>Pervasive Adenine N6-methylation of Active Genes in Fungi.</title>
        <authorList>
            <consortium name="DOE Joint Genome Institute"/>
            <person name="Mondo S.J."/>
            <person name="Dannebaum R.O."/>
            <person name="Kuo R.C."/>
            <person name="Labutti K."/>
            <person name="Haridas S."/>
            <person name="Kuo A."/>
            <person name="Salamov A."/>
            <person name="Ahrendt S.R."/>
            <person name="Lipzen A."/>
            <person name="Sullivan W."/>
            <person name="Andreopoulos W.B."/>
            <person name="Clum A."/>
            <person name="Lindquist E."/>
            <person name="Daum C."/>
            <person name="Ramamoorthy G.K."/>
            <person name="Gryganskyi A."/>
            <person name="Culley D."/>
            <person name="Magnuson J.K."/>
            <person name="James T.Y."/>
            <person name="O'Malley M.A."/>
            <person name="Stajich J.E."/>
            <person name="Spatafora J.W."/>
            <person name="Visel A."/>
            <person name="Grigoriev I.V."/>
        </authorList>
    </citation>
    <scope>NUCLEOTIDE SEQUENCE [LARGE SCALE GENOMIC DNA]</scope>
    <source>
        <strain evidence="8 9">PL171</strain>
    </source>
</reference>
<evidence type="ECO:0000256" key="6">
    <source>
        <dbReference type="ARBA" id="ARBA00022679"/>
    </source>
</evidence>
<dbReference type="Gene3D" id="3.40.50.150">
    <property type="entry name" value="Vaccinia Virus protein VP39"/>
    <property type="match status" value="1"/>
</dbReference>
<dbReference type="GO" id="GO:0032259">
    <property type="term" value="P:methylation"/>
    <property type="evidence" value="ECO:0007669"/>
    <property type="project" value="UniProtKB-KW"/>
</dbReference>
<comment type="subcellular location">
    <subcellularLocation>
        <location evidence="1">Cytoplasm</location>
    </subcellularLocation>
</comment>
<sequence>MSTTITPTPAAASAATPTKYTPFIGSSNDDLIEHIASTTRGIVTSERIKQVMKSVDRAFFAPGTDPSIAYIDAPKQIGYGATISAPHVHGHTLQLLESYLHPGARALDIGCGSGIVVAYMSQLVGESGRVVGIEHIPELAQLAQDNLNKWDATLLASDSERVVVYAGDGRLGDAARGPYQAICVGAAAPEVPQVLVDQLASPGRMIVPVGQSGPGLMQELIQVDKDASGNVTETVLRVVKFVPLTDKDEQIASAVA</sequence>
<evidence type="ECO:0000256" key="2">
    <source>
        <dbReference type="ARBA" id="ARBA00005369"/>
    </source>
</evidence>
<keyword evidence="6 8" id="KW-0808">Transferase</keyword>
<comment type="caution">
    <text evidence="8">The sequence shown here is derived from an EMBL/GenBank/DDBJ whole genome shotgun (WGS) entry which is preliminary data.</text>
</comment>
<dbReference type="Pfam" id="PF01135">
    <property type="entry name" value="PCMT"/>
    <property type="match status" value="1"/>
</dbReference>
<dbReference type="PANTHER" id="PTHR11579">
    <property type="entry name" value="PROTEIN-L-ISOASPARTATE O-METHYLTRANSFERASE"/>
    <property type="match status" value="1"/>
</dbReference>
<dbReference type="SUPFAM" id="SSF53335">
    <property type="entry name" value="S-adenosyl-L-methionine-dependent methyltransferases"/>
    <property type="match status" value="1"/>
</dbReference>
<evidence type="ECO:0000256" key="5">
    <source>
        <dbReference type="ARBA" id="ARBA00022603"/>
    </source>
</evidence>
<dbReference type="GO" id="GO:0004719">
    <property type="term" value="F:protein-L-isoaspartate (D-aspartate) O-methyltransferase activity"/>
    <property type="evidence" value="ECO:0007669"/>
    <property type="project" value="UniProtKB-EC"/>
</dbReference>
<comment type="similarity">
    <text evidence="2">Belongs to the methyltransferase superfamily. L-isoaspartyl/D-aspartyl protein methyltransferase family.</text>
</comment>
<protein>
    <recommendedName>
        <fullName evidence="3">protein-L-isoaspartate(D-aspartate) O-methyltransferase</fullName>
        <ecNumber evidence="3">2.1.1.77</ecNumber>
    </recommendedName>
</protein>
<accession>A0A1Y2HUF7</accession>
<evidence type="ECO:0000256" key="1">
    <source>
        <dbReference type="ARBA" id="ARBA00004496"/>
    </source>
</evidence>
<evidence type="ECO:0000313" key="8">
    <source>
        <dbReference type="EMBL" id="ORZ36782.1"/>
    </source>
</evidence>
<dbReference type="CDD" id="cd02440">
    <property type="entry name" value="AdoMet_MTases"/>
    <property type="match status" value="1"/>
</dbReference>
<dbReference type="Proteomes" id="UP000193411">
    <property type="component" value="Unassembled WGS sequence"/>
</dbReference>
<keyword evidence="4" id="KW-0963">Cytoplasm</keyword>
<keyword evidence="9" id="KW-1185">Reference proteome</keyword>
<proteinExistence type="inferred from homology"/>
<keyword evidence="7" id="KW-0949">S-adenosyl-L-methionine</keyword>
<evidence type="ECO:0000256" key="4">
    <source>
        <dbReference type="ARBA" id="ARBA00022490"/>
    </source>
</evidence>
<dbReference type="GO" id="GO:0005737">
    <property type="term" value="C:cytoplasm"/>
    <property type="evidence" value="ECO:0007669"/>
    <property type="project" value="UniProtKB-SubCell"/>
</dbReference>
<evidence type="ECO:0000313" key="9">
    <source>
        <dbReference type="Proteomes" id="UP000193411"/>
    </source>
</evidence>
<evidence type="ECO:0000256" key="3">
    <source>
        <dbReference type="ARBA" id="ARBA00011890"/>
    </source>
</evidence>
<dbReference type="EMBL" id="MCFL01000015">
    <property type="protein sequence ID" value="ORZ36782.1"/>
    <property type="molecule type" value="Genomic_DNA"/>
</dbReference>
<dbReference type="NCBIfam" id="TIGR00080">
    <property type="entry name" value="pimt"/>
    <property type="match status" value="1"/>
</dbReference>
<dbReference type="PANTHER" id="PTHR11579:SF0">
    <property type="entry name" value="PROTEIN-L-ISOASPARTATE(D-ASPARTATE) O-METHYLTRANSFERASE"/>
    <property type="match status" value="1"/>
</dbReference>
<gene>
    <name evidence="8" type="ORF">BCR44DRAFT_25510</name>
</gene>
<dbReference type="EC" id="2.1.1.77" evidence="3"/>
<dbReference type="InterPro" id="IPR029063">
    <property type="entry name" value="SAM-dependent_MTases_sf"/>
</dbReference>
<dbReference type="AlphaFoldDB" id="A0A1Y2HUF7"/>